<dbReference type="GeneID" id="23567972"/>
<keyword evidence="2" id="KW-0813">Transport</keyword>
<dbReference type="EMBL" id="CM003147">
    <property type="protein sequence ID" value="KIS68683.1"/>
    <property type="molecule type" value="Genomic_DNA"/>
</dbReference>
<reference evidence="8 9" key="1">
    <citation type="journal article" date="2006" name="Nature">
        <title>Insights from the genome of the biotrophic fungal plant pathogen Ustilago maydis.</title>
        <authorList>
            <person name="Kamper J."/>
            <person name="Kahmann R."/>
            <person name="Bolker M."/>
            <person name="Ma L.J."/>
            <person name="Brefort T."/>
            <person name="Saville B.J."/>
            <person name="Banuett F."/>
            <person name="Kronstad J.W."/>
            <person name="Gold S.E."/>
            <person name="Muller O."/>
            <person name="Perlin M.H."/>
            <person name="Wosten H.A."/>
            <person name="de Vries R."/>
            <person name="Ruiz-Herrera J."/>
            <person name="Reynaga-Pena C.G."/>
            <person name="Snetselaar K."/>
            <person name="McCann M."/>
            <person name="Perez-Martin J."/>
            <person name="Feldbrugge M."/>
            <person name="Basse C.W."/>
            <person name="Steinberg G."/>
            <person name="Ibeas J.I."/>
            <person name="Holloman W."/>
            <person name="Guzman P."/>
            <person name="Farman M."/>
            <person name="Stajich J.E."/>
            <person name="Sentandreu R."/>
            <person name="Gonzalez-Prieto J.M."/>
            <person name="Kennell J.C."/>
            <person name="Molina L."/>
            <person name="Schirawski J."/>
            <person name="Mendoza-Mendoza A."/>
            <person name="Greilinger D."/>
            <person name="Munch K."/>
            <person name="Rossel N."/>
            <person name="Scherer M."/>
            <person name="Vranes M."/>
            <person name="Ladendorf O."/>
            <person name="Vincon V."/>
            <person name="Fuchs U."/>
            <person name="Sandrock B."/>
            <person name="Meng S."/>
            <person name="Ho E.C."/>
            <person name="Cahill M.J."/>
            <person name="Boyce K.J."/>
            <person name="Klose J."/>
            <person name="Klosterman S.J."/>
            <person name="Deelstra H.J."/>
            <person name="Ortiz-Castellanos L."/>
            <person name="Li W."/>
            <person name="Sanchez-Alonso P."/>
            <person name="Schreier P.H."/>
            <person name="Hauser-Hahn I."/>
            <person name="Vaupel M."/>
            <person name="Koopmann E."/>
            <person name="Friedrich G."/>
            <person name="Voss H."/>
            <person name="Schluter T."/>
            <person name="Margolis J."/>
            <person name="Platt D."/>
            <person name="Swimmer C."/>
            <person name="Gnirke A."/>
            <person name="Chen F."/>
            <person name="Vysotskaia V."/>
            <person name="Mannhaupt G."/>
            <person name="Guldener U."/>
            <person name="Munsterkotter M."/>
            <person name="Haase D."/>
            <person name="Oesterheld M."/>
            <person name="Mewes H.W."/>
            <person name="Mauceli E.W."/>
            <person name="DeCaprio D."/>
            <person name="Wade C.M."/>
            <person name="Butler J."/>
            <person name="Young S."/>
            <person name="Jaffe D.B."/>
            <person name="Calvo S."/>
            <person name="Nusbaum C."/>
            <person name="Galagan J."/>
            <person name="Birren B.W."/>
        </authorList>
    </citation>
    <scope>NUCLEOTIDE SEQUENCE [LARGE SCALE GENOMIC DNA]</scope>
    <source>
        <strain evidence="9">DSM 14603 / FGSC 9021 / UM521</strain>
    </source>
</reference>
<evidence type="ECO:0000256" key="7">
    <source>
        <dbReference type="SAM" id="Phobius"/>
    </source>
</evidence>
<dbReference type="RefSeq" id="XP_011389856.1">
    <property type="nucleotide sequence ID" value="XM_011391554.1"/>
</dbReference>
<sequence>MRPPTTNCIAQLRETWQPTLLALIWLFLLILVKRISISEHAPTWPRRARSSLDAEYLPASLDTEAAWDLDSLWKDLEWASHRVIASLSTVTGLLLAFRSNSAIGRWSAARSKWSDVHATSRSLLRLLSASLLTAPDETKTASATSLNDFARKKDETSNVQEILATVPFFSISLMCEMRGRALYVSSGPGQQSLLRSDLVDVLPPSLLALANRHRGDGPDTTDGLDTARDAEKRQQIANLNSAHTMRRCPGPSASSRSSDKNLALISLVILQRSLDTLHSSSLLASPVYAHCIGLLNSLSSHTTELERIRDTPIPLSVSRHFSRLLTIHTILLPVVVVQNLDSQRWWLATAIVAMVTCMLYGVDSFAAKLSQPMGLDTEDLPLEKYVNEVQDEWSNVIACFSAN</sequence>
<evidence type="ECO:0000256" key="5">
    <source>
        <dbReference type="ARBA" id="ARBA00023065"/>
    </source>
</evidence>
<evidence type="ECO:0000256" key="3">
    <source>
        <dbReference type="ARBA" id="ARBA00022692"/>
    </source>
</evidence>
<keyword evidence="4 7" id="KW-1133">Transmembrane helix</keyword>
<keyword evidence="3 7" id="KW-0812">Transmembrane</keyword>
<gene>
    <name evidence="8" type="ORF">UMAG_12219</name>
</gene>
<evidence type="ECO:0000256" key="1">
    <source>
        <dbReference type="ARBA" id="ARBA00004141"/>
    </source>
</evidence>
<dbReference type="KEGG" id="uma:UMAG_12219"/>
<evidence type="ECO:0000256" key="2">
    <source>
        <dbReference type="ARBA" id="ARBA00022448"/>
    </source>
</evidence>
<evidence type="ECO:0000313" key="9">
    <source>
        <dbReference type="Proteomes" id="UP000000561"/>
    </source>
</evidence>
<evidence type="ECO:0000313" key="8">
    <source>
        <dbReference type="EMBL" id="KIS68683.1"/>
    </source>
</evidence>
<dbReference type="AlphaFoldDB" id="A0A0D1CPY0"/>
<keyword evidence="6 7" id="KW-0472">Membrane</keyword>
<organism evidence="8 9">
    <name type="scientific">Mycosarcoma maydis</name>
    <name type="common">Corn smut fungus</name>
    <name type="synonym">Ustilago maydis</name>
    <dbReference type="NCBI Taxonomy" id="5270"/>
    <lineage>
        <taxon>Eukaryota</taxon>
        <taxon>Fungi</taxon>
        <taxon>Dikarya</taxon>
        <taxon>Basidiomycota</taxon>
        <taxon>Ustilaginomycotina</taxon>
        <taxon>Ustilaginomycetes</taxon>
        <taxon>Ustilaginales</taxon>
        <taxon>Ustilaginaceae</taxon>
        <taxon>Mycosarcoma</taxon>
    </lineage>
</organism>
<dbReference type="OrthoDB" id="1368at2759"/>
<dbReference type="eggNOG" id="ENOG502RZS9">
    <property type="taxonomic scope" value="Eukaryota"/>
</dbReference>
<comment type="subcellular location">
    <subcellularLocation>
        <location evidence="1">Membrane</location>
        <topology evidence="1">Multi-pass membrane protein</topology>
    </subcellularLocation>
</comment>
<dbReference type="InterPro" id="IPR044669">
    <property type="entry name" value="YneE/VCCN1/2-like"/>
</dbReference>
<dbReference type="VEuPathDB" id="FungiDB:UMAG_12219"/>
<protein>
    <submittedName>
        <fullName evidence="8">Uncharacterized protein</fullName>
    </submittedName>
</protein>
<keyword evidence="9" id="KW-1185">Reference proteome</keyword>
<evidence type="ECO:0000256" key="6">
    <source>
        <dbReference type="ARBA" id="ARBA00023136"/>
    </source>
</evidence>
<feature type="transmembrane region" description="Helical" evidence="7">
    <location>
        <begin position="20"/>
        <end position="37"/>
    </location>
</feature>
<evidence type="ECO:0000256" key="4">
    <source>
        <dbReference type="ARBA" id="ARBA00022989"/>
    </source>
</evidence>
<keyword evidence="5" id="KW-0406">Ion transport</keyword>
<dbReference type="GO" id="GO:0005247">
    <property type="term" value="F:voltage-gated chloride channel activity"/>
    <property type="evidence" value="ECO:0000318"/>
    <property type="project" value="GO_Central"/>
</dbReference>
<dbReference type="PANTHER" id="PTHR33281">
    <property type="entry name" value="UPF0187 PROTEIN YNEE"/>
    <property type="match status" value="1"/>
</dbReference>
<feature type="transmembrane region" description="Helical" evidence="7">
    <location>
        <begin position="345"/>
        <end position="362"/>
    </location>
</feature>
<name>A0A0D1CPY0_MYCMD</name>
<dbReference type="GO" id="GO:0005886">
    <property type="term" value="C:plasma membrane"/>
    <property type="evidence" value="ECO:0000318"/>
    <property type="project" value="GO_Central"/>
</dbReference>
<dbReference type="Proteomes" id="UP000000561">
    <property type="component" value="Chromosome 8"/>
</dbReference>
<accession>A0A0D1CPY0</accession>
<dbReference type="PANTHER" id="PTHR33281:SF21">
    <property type="entry name" value="MEMBRANE PROTEIN"/>
    <property type="match status" value="1"/>
</dbReference>
<proteinExistence type="predicted"/>
<dbReference type="Pfam" id="PF25539">
    <property type="entry name" value="Bestrophin_2"/>
    <property type="match status" value="1"/>
</dbReference>
<dbReference type="InParanoid" id="A0A0D1CPY0"/>